<dbReference type="PANTHER" id="PTHR31286:SF99">
    <property type="entry name" value="DUF4283 DOMAIN-CONTAINING PROTEIN"/>
    <property type="match status" value="1"/>
</dbReference>
<evidence type="ECO:0000313" key="4">
    <source>
        <dbReference type="Proteomes" id="UP001497516"/>
    </source>
</evidence>
<organism evidence="3 4">
    <name type="scientific">Linum trigynum</name>
    <dbReference type="NCBI Taxonomy" id="586398"/>
    <lineage>
        <taxon>Eukaryota</taxon>
        <taxon>Viridiplantae</taxon>
        <taxon>Streptophyta</taxon>
        <taxon>Embryophyta</taxon>
        <taxon>Tracheophyta</taxon>
        <taxon>Spermatophyta</taxon>
        <taxon>Magnoliopsida</taxon>
        <taxon>eudicotyledons</taxon>
        <taxon>Gunneridae</taxon>
        <taxon>Pentapetalae</taxon>
        <taxon>rosids</taxon>
        <taxon>fabids</taxon>
        <taxon>Malpighiales</taxon>
        <taxon>Linaceae</taxon>
        <taxon>Linum</taxon>
    </lineage>
</organism>
<keyword evidence="4" id="KW-1185">Reference proteome</keyword>
<reference evidence="3 4" key="1">
    <citation type="submission" date="2024-04" db="EMBL/GenBank/DDBJ databases">
        <authorList>
            <person name="Fracassetti M."/>
        </authorList>
    </citation>
    <scope>NUCLEOTIDE SEQUENCE [LARGE SCALE GENOMIC DNA]</scope>
</reference>
<dbReference type="AlphaFoldDB" id="A0AAV2DCG1"/>
<dbReference type="Pfam" id="PF14111">
    <property type="entry name" value="DUF4283"/>
    <property type="match status" value="1"/>
</dbReference>
<dbReference type="EMBL" id="OZ034815">
    <property type="protein sequence ID" value="CAL1370801.1"/>
    <property type="molecule type" value="Genomic_DNA"/>
</dbReference>
<dbReference type="Proteomes" id="UP001497516">
    <property type="component" value="Chromosome 2"/>
</dbReference>
<proteinExistence type="predicted"/>
<evidence type="ECO:0000313" key="3">
    <source>
        <dbReference type="EMBL" id="CAL1370801.1"/>
    </source>
</evidence>
<accession>A0AAV2DCG1</accession>
<feature type="region of interest" description="Disordered" evidence="1">
    <location>
        <begin position="63"/>
        <end position="84"/>
    </location>
</feature>
<name>A0AAV2DCG1_9ROSI</name>
<evidence type="ECO:0000256" key="1">
    <source>
        <dbReference type="SAM" id="MobiDB-lite"/>
    </source>
</evidence>
<feature type="domain" description="DUF4283" evidence="2">
    <location>
        <begin position="149"/>
        <end position="229"/>
    </location>
</feature>
<feature type="region of interest" description="Disordered" evidence="1">
    <location>
        <begin position="1"/>
        <end position="49"/>
    </location>
</feature>
<feature type="compositionally biased region" description="Low complexity" evidence="1">
    <location>
        <begin position="17"/>
        <end position="29"/>
    </location>
</feature>
<dbReference type="PANTHER" id="PTHR31286">
    <property type="entry name" value="GLYCINE-RICH CELL WALL STRUCTURAL PROTEIN 1.8-LIKE"/>
    <property type="match status" value="1"/>
</dbReference>
<dbReference type="InterPro" id="IPR040256">
    <property type="entry name" value="At4g02000-like"/>
</dbReference>
<evidence type="ECO:0000259" key="2">
    <source>
        <dbReference type="Pfam" id="PF14111"/>
    </source>
</evidence>
<protein>
    <recommendedName>
        <fullName evidence="2">DUF4283 domain-containing protein</fullName>
    </recommendedName>
</protein>
<gene>
    <name evidence="3" type="ORF">LTRI10_LOCUS12900</name>
</gene>
<dbReference type="InterPro" id="IPR025558">
    <property type="entry name" value="DUF4283"/>
</dbReference>
<sequence length="232" mass="26284">MASPSMGWPTDGRRSPDPTAGTRRPPTATSSPNTAAEKETEQMRKRLKQSYACQLFESEAMAEDFPNLNSSPGSPQVKGTEPPPSAWTCRRLFSELIGDDAWYVAESDSEEVAETMKDDELDDMIPDDDDPLCPTIPFKAMEKIRYWRKWRSSLIVKVLDRYFPFSVLSKRLETLWAKHGGLQIYSLSFGFYVVCFTSQMDYEQAAAGGPWMIGGHYLNVRPWRKGFPPAFC</sequence>